<sequence length="106" mass="11650">MDDYKINLLDDEDVASNRRNHRNFGMVEGGWKNEVATAVTCMVTELAPCADAFSSSSPPSQQCCTKLKEQRPCLCQYMKNPSLKSYVVSPNAQKVATSCGLPTPKC</sequence>
<dbReference type="GO" id="GO:0008289">
    <property type="term" value="F:lipid binding"/>
    <property type="evidence" value="ECO:0007669"/>
    <property type="project" value="UniProtKB-KW"/>
</dbReference>
<accession>A0AA35V163</accession>
<dbReference type="SUPFAM" id="SSF47699">
    <property type="entry name" value="Bifunctional inhibitor/lipid-transfer protein/seed storage 2S albumin"/>
    <property type="match status" value="1"/>
</dbReference>
<dbReference type="Pfam" id="PF00234">
    <property type="entry name" value="Tryp_alpha_amyl"/>
    <property type="match status" value="1"/>
</dbReference>
<dbReference type="Proteomes" id="UP001177003">
    <property type="component" value="Chromosome 0"/>
</dbReference>
<dbReference type="PANTHER" id="PTHR33214:SF44">
    <property type="entry name" value="NON-SPECIFIC LIPID TRANSFER PROTEIN GPI-ANCHORED 33"/>
    <property type="match status" value="1"/>
</dbReference>
<proteinExistence type="predicted"/>
<dbReference type="CDD" id="cd01959">
    <property type="entry name" value="nsLTP2"/>
    <property type="match status" value="1"/>
</dbReference>
<protein>
    <recommendedName>
        <fullName evidence="3">Bifunctional inhibitor/plant lipid transfer protein/seed storage helical domain-containing protein</fullName>
    </recommendedName>
</protein>
<name>A0AA35V163_LACSI</name>
<keyword evidence="5" id="KW-1185">Reference proteome</keyword>
<evidence type="ECO:0000313" key="5">
    <source>
        <dbReference type="Proteomes" id="UP001177003"/>
    </source>
</evidence>
<dbReference type="SMART" id="SM00499">
    <property type="entry name" value="AAI"/>
    <property type="match status" value="1"/>
</dbReference>
<evidence type="ECO:0000256" key="2">
    <source>
        <dbReference type="ARBA" id="ARBA00023121"/>
    </source>
</evidence>
<dbReference type="PANTHER" id="PTHR33214">
    <property type="entry name" value="BIFUNCTIONAL INHIBITOR/LIPID-TRANSFER PROTEIN/SEED STORAGE 2S ALBUMIN SUPERFAMILY PROTEIN"/>
    <property type="match status" value="1"/>
</dbReference>
<dbReference type="GO" id="GO:0006869">
    <property type="term" value="P:lipid transport"/>
    <property type="evidence" value="ECO:0007669"/>
    <property type="project" value="InterPro"/>
</dbReference>
<gene>
    <name evidence="4" type="ORF">LSALG_LOCUS747</name>
</gene>
<dbReference type="EMBL" id="OX465086">
    <property type="protein sequence ID" value="CAI9259884.1"/>
    <property type="molecule type" value="Genomic_DNA"/>
</dbReference>
<dbReference type="InterPro" id="IPR033872">
    <property type="entry name" value="nsLTP2"/>
</dbReference>
<dbReference type="InterPro" id="IPR016140">
    <property type="entry name" value="Bifunc_inhib/LTP/seed_store"/>
</dbReference>
<keyword evidence="1" id="KW-0813">Transport</keyword>
<feature type="domain" description="Bifunctional inhibitor/plant lipid transfer protein/seed storage helical" evidence="3">
    <location>
        <begin position="41"/>
        <end position="106"/>
    </location>
</feature>
<dbReference type="InterPro" id="IPR036312">
    <property type="entry name" value="Bifun_inhib/LTP/seed_sf"/>
</dbReference>
<keyword evidence="2" id="KW-0446">Lipid-binding</keyword>
<evidence type="ECO:0000256" key="1">
    <source>
        <dbReference type="ARBA" id="ARBA00022448"/>
    </source>
</evidence>
<evidence type="ECO:0000313" key="4">
    <source>
        <dbReference type="EMBL" id="CAI9259884.1"/>
    </source>
</evidence>
<evidence type="ECO:0000259" key="3">
    <source>
        <dbReference type="SMART" id="SM00499"/>
    </source>
</evidence>
<dbReference type="AlphaFoldDB" id="A0AA35V163"/>
<organism evidence="4 5">
    <name type="scientific">Lactuca saligna</name>
    <name type="common">Willowleaf lettuce</name>
    <dbReference type="NCBI Taxonomy" id="75948"/>
    <lineage>
        <taxon>Eukaryota</taxon>
        <taxon>Viridiplantae</taxon>
        <taxon>Streptophyta</taxon>
        <taxon>Embryophyta</taxon>
        <taxon>Tracheophyta</taxon>
        <taxon>Spermatophyta</taxon>
        <taxon>Magnoliopsida</taxon>
        <taxon>eudicotyledons</taxon>
        <taxon>Gunneridae</taxon>
        <taxon>Pentapetalae</taxon>
        <taxon>asterids</taxon>
        <taxon>campanulids</taxon>
        <taxon>Asterales</taxon>
        <taxon>Asteraceae</taxon>
        <taxon>Cichorioideae</taxon>
        <taxon>Cichorieae</taxon>
        <taxon>Lactucinae</taxon>
        <taxon>Lactuca</taxon>
    </lineage>
</organism>
<reference evidence="4" key="1">
    <citation type="submission" date="2023-04" db="EMBL/GenBank/DDBJ databases">
        <authorList>
            <person name="Vijverberg K."/>
            <person name="Xiong W."/>
            <person name="Schranz E."/>
        </authorList>
    </citation>
    <scope>NUCLEOTIDE SEQUENCE</scope>
</reference>
<dbReference type="Gene3D" id="1.10.110.10">
    <property type="entry name" value="Plant lipid-transfer and hydrophobic proteins"/>
    <property type="match status" value="1"/>
</dbReference>